<evidence type="ECO:0000313" key="6">
    <source>
        <dbReference type="Proteomes" id="UP000054324"/>
    </source>
</evidence>
<evidence type="ECO:0000256" key="1">
    <source>
        <dbReference type="ARBA" id="ARBA00022737"/>
    </source>
</evidence>
<feature type="domain" description="K Homology" evidence="4">
    <location>
        <begin position="21"/>
        <end position="99"/>
    </location>
</feature>
<evidence type="ECO:0000256" key="2">
    <source>
        <dbReference type="PROSITE-ProRule" id="PRU00117"/>
    </source>
</evidence>
<dbReference type="GeneID" id="20327450"/>
<dbReference type="EMBL" id="KL596670">
    <property type="protein sequence ID" value="KER29878.1"/>
    <property type="molecule type" value="Genomic_DNA"/>
</dbReference>
<evidence type="ECO:0000256" key="3">
    <source>
        <dbReference type="SAM" id="MobiDB-lite"/>
    </source>
</evidence>
<dbReference type="OrthoDB" id="442947at2759"/>
<feature type="non-terminal residue" evidence="5">
    <location>
        <position position="1"/>
    </location>
</feature>
<dbReference type="PROSITE" id="PS50084">
    <property type="entry name" value="KH_TYPE_1"/>
    <property type="match status" value="2"/>
</dbReference>
<organism evidence="5 6">
    <name type="scientific">Opisthorchis viverrini</name>
    <name type="common">Southeast Asian liver fluke</name>
    <dbReference type="NCBI Taxonomy" id="6198"/>
    <lineage>
        <taxon>Eukaryota</taxon>
        <taxon>Metazoa</taxon>
        <taxon>Spiralia</taxon>
        <taxon>Lophotrochozoa</taxon>
        <taxon>Platyhelminthes</taxon>
        <taxon>Trematoda</taxon>
        <taxon>Digenea</taxon>
        <taxon>Opisthorchiida</taxon>
        <taxon>Opisthorchiata</taxon>
        <taxon>Opisthorchiidae</taxon>
        <taxon>Opisthorchis</taxon>
    </lineage>
</organism>
<accession>A0A074ZR40</accession>
<dbReference type="AlphaFoldDB" id="A0A074ZR40"/>
<feature type="domain" description="K Homology" evidence="4">
    <location>
        <begin position="446"/>
        <end position="516"/>
    </location>
</feature>
<dbReference type="PANTHER" id="PTHR10288">
    <property type="entry name" value="KH DOMAIN CONTAINING RNA BINDING PROTEIN"/>
    <property type="match status" value="1"/>
</dbReference>
<dbReference type="CTD" id="20327450"/>
<dbReference type="Pfam" id="PF00013">
    <property type="entry name" value="KH_1"/>
    <property type="match status" value="2"/>
</dbReference>
<evidence type="ECO:0000313" key="5">
    <source>
        <dbReference type="EMBL" id="KER29878.1"/>
    </source>
</evidence>
<protein>
    <recommendedName>
        <fullName evidence="4">K Homology domain-containing protein</fullName>
    </recommendedName>
</protein>
<gene>
    <name evidence="5" type="ORF">T265_13283</name>
</gene>
<name>A0A074ZR40_OPIVI</name>
<dbReference type="CDD" id="cd22439">
    <property type="entry name" value="KH-I_PCBP_rpt3"/>
    <property type="match status" value="1"/>
</dbReference>
<sequence length="722" mass="78563">ENQGCSVSNSHTVDKAAKQYPPITLRLLVPTIHCGSLIGKGGKRIKFLRQVSSDSVAMACGIYCVGGVLGPRKDSIYRIHAYSDRRISQAEEVRFRSERIADVTFLVGDINAQVGQISPEEAYLDGRFGVDVKLTDGGEQLLQLCVEDLLFLISANFQAVLLSNLKATNFKPSTGAAIQVASGSLPNSSDRTITITGSARAVALCVHHVCLKTLRLRSKHISVQYRPQSANKPQQLGLITQNQVPLFTSGYWKTPHPVEILLNSLLLPSLTSTNFRAQPLNGTVCPTNLLPSTSSGSQLTQNEHFIHGYYPFSPPSMSSAQDSILRTASLHESTMALPSYKCFEAGDSQNAKEFLTPLRLVISSDADQLKTQVIRSQVQTNSLFSEASTAVCQSLLSAAQTGLTPNNHDQTATTQKLLNTSVLQASNQPTFPTCPKAPVRLTQSVTQHKTEMYIPNDLVGCIIGRGGNKINEIRQTSQANIKISSGEENLCERRITITGSFPAVQKAQTMINNSVELHKHLLALNTAMNSVYVNPSDEQKYTSQASKLINQHSLYTTVLDAEPQDTATDVSDELSMESYIRNLSTGNSKTWQTRPVFDAITPPIACPRTKEIRSAPTRMENISRQGKSGPGSSPYILRASQIFGMPQTPVTAAPSLPAADLGRGNQAPKNDCELNTPTRKHILGLIGQLPQVHQHKWLTAFGLENEITGVRAASRVTNAQQV</sequence>
<keyword evidence="1" id="KW-0677">Repeat</keyword>
<feature type="region of interest" description="Disordered" evidence="3">
    <location>
        <begin position="651"/>
        <end position="672"/>
    </location>
</feature>
<dbReference type="STRING" id="6198.A0A074ZR40"/>
<dbReference type="GO" id="GO:0003723">
    <property type="term" value="F:RNA binding"/>
    <property type="evidence" value="ECO:0007669"/>
    <property type="project" value="UniProtKB-UniRule"/>
</dbReference>
<dbReference type="Gene3D" id="3.30.1370.10">
    <property type="entry name" value="K Homology domain, type 1"/>
    <property type="match status" value="2"/>
</dbReference>
<dbReference type="Proteomes" id="UP000054324">
    <property type="component" value="Unassembled WGS sequence"/>
</dbReference>
<keyword evidence="2" id="KW-0694">RNA-binding</keyword>
<dbReference type="SMART" id="SM00322">
    <property type="entry name" value="KH"/>
    <property type="match status" value="2"/>
</dbReference>
<evidence type="ECO:0000259" key="4">
    <source>
        <dbReference type="SMART" id="SM00322"/>
    </source>
</evidence>
<dbReference type="RefSeq" id="XP_009166388.1">
    <property type="nucleotide sequence ID" value="XM_009168124.1"/>
</dbReference>
<reference evidence="5 6" key="1">
    <citation type="submission" date="2013-11" db="EMBL/GenBank/DDBJ databases">
        <title>Opisthorchis viverrini - life in the bile duct.</title>
        <authorList>
            <person name="Young N.D."/>
            <person name="Nagarajan N."/>
            <person name="Lin S.J."/>
            <person name="Korhonen P.K."/>
            <person name="Jex A.R."/>
            <person name="Hall R.S."/>
            <person name="Safavi-Hemami H."/>
            <person name="Kaewkong W."/>
            <person name="Bertrand D."/>
            <person name="Gao S."/>
            <person name="Seet Q."/>
            <person name="Wongkham S."/>
            <person name="Teh B.T."/>
            <person name="Wongkham C."/>
            <person name="Intapan P.M."/>
            <person name="Maleewong W."/>
            <person name="Yang X."/>
            <person name="Hu M."/>
            <person name="Wang Z."/>
            <person name="Hofmann A."/>
            <person name="Sternberg P.W."/>
            <person name="Tan P."/>
            <person name="Wang J."/>
            <person name="Gasser R.B."/>
        </authorList>
    </citation>
    <scope>NUCLEOTIDE SEQUENCE [LARGE SCALE GENOMIC DNA]</scope>
</reference>
<dbReference type="SUPFAM" id="SSF54791">
    <property type="entry name" value="Eukaryotic type KH-domain (KH-domain type I)"/>
    <property type="match status" value="2"/>
</dbReference>
<dbReference type="KEGG" id="ovi:T265_13283"/>
<proteinExistence type="predicted"/>
<dbReference type="InterPro" id="IPR004088">
    <property type="entry name" value="KH_dom_type_1"/>
</dbReference>
<keyword evidence="6" id="KW-1185">Reference proteome</keyword>
<dbReference type="InterPro" id="IPR004087">
    <property type="entry name" value="KH_dom"/>
</dbReference>
<dbReference type="InterPro" id="IPR036612">
    <property type="entry name" value="KH_dom_type_1_sf"/>
</dbReference>